<evidence type="ECO:0000313" key="2">
    <source>
        <dbReference type="Proteomes" id="UP001367508"/>
    </source>
</evidence>
<name>A0AAN9PSB5_CANGL</name>
<gene>
    <name evidence="1" type="ORF">VNO77_41993</name>
</gene>
<comment type="caution">
    <text evidence="1">The sequence shown here is derived from an EMBL/GenBank/DDBJ whole genome shotgun (WGS) entry which is preliminary data.</text>
</comment>
<organism evidence="1 2">
    <name type="scientific">Canavalia gladiata</name>
    <name type="common">Sword bean</name>
    <name type="synonym">Dolichos gladiatus</name>
    <dbReference type="NCBI Taxonomy" id="3824"/>
    <lineage>
        <taxon>Eukaryota</taxon>
        <taxon>Viridiplantae</taxon>
        <taxon>Streptophyta</taxon>
        <taxon>Embryophyta</taxon>
        <taxon>Tracheophyta</taxon>
        <taxon>Spermatophyta</taxon>
        <taxon>Magnoliopsida</taxon>
        <taxon>eudicotyledons</taxon>
        <taxon>Gunneridae</taxon>
        <taxon>Pentapetalae</taxon>
        <taxon>rosids</taxon>
        <taxon>fabids</taxon>
        <taxon>Fabales</taxon>
        <taxon>Fabaceae</taxon>
        <taxon>Papilionoideae</taxon>
        <taxon>50 kb inversion clade</taxon>
        <taxon>NPAAA clade</taxon>
        <taxon>indigoferoid/millettioid clade</taxon>
        <taxon>Phaseoleae</taxon>
        <taxon>Canavalia</taxon>
    </lineage>
</organism>
<protein>
    <submittedName>
        <fullName evidence="1">Uncharacterized protein</fullName>
    </submittedName>
</protein>
<dbReference type="Proteomes" id="UP001367508">
    <property type="component" value="Unassembled WGS sequence"/>
</dbReference>
<sequence>MQHGSLSQRQLRIIFTLETLIHAVSYPERTKTRDKRRAADSPKSLCVVSYSTPLPGIPASVIGMACVLVLSVAPPRGPLGCLILSQMFPLETYFAGQSVTICVILFGPSLCITGEAEEGDVHMNHLLLLKRKGKKGTLSKACPPCILALNMGKAMILKPD</sequence>
<proteinExistence type="predicted"/>
<dbReference type="EMBL" id="JAYMYQ010000010">
    <property type="protein sequence ID" value="KAK7308389.1"/>
    <property type="molecule type" value="Genomic_DNA"/>
</dbReference>
<evidence type="ECO:0000313" key="1">
    <source>
        <dbReference type="EMBL" id="KAK7308389.1"/>
    </source>
</evidence>
<accession>A0AAN9PSB5</accession>
<keyword evidence="2" id="KW-1185">Reference proteome</keyword>
<reference evidence="1 2" key="1">
    <citation type="submission" date="2024-01" db="EMBL/GenBank/DDBJ databases">
        <title>The genomes of 5 underutilized Papilionoideae crops provide insights into root nodulation and disease resistanc.</title>
        <authorList>
            <person name="Jiang F."/>
        </authorList>
    </citation>
    <scope>NUCLEOTIDE SEQUENCE [LARGE SCALE GENOMIC DNA]</scope>
    <source>
        <strain evidence="1">LVBAO_FW01</strain>
        <tissue evidence="1">Leaves</tissue>
    </source>
</reference>
<dbReference type="AlphaFoldDB" id="A0AAN9PSB5"/>